<dbReference type="EMBL" id="MSIE01000014">
    <property type="protein sequence ID" value="OLF17793.1"/>
    <property type="molecule type" value="Genomic_DNA"/>
</dbReference>
<dbReference type="Proteomes" id="UP000185596">
    <property type="component" value="Unassembled WGS sequence"/>
</dbReference>
<dbReference type="Gene3D" id="1.10.620.20">
    <property type="entry name" value="Ribonucleotide Reductase, subunit A"/>
    <property type="match status" value="1"/>
</dbReference>
<dbReference type="OrthoDB" id="3862142at2"/>
<dbReference type="AlphaFoldDB" id="A0A1Q8CTW5"/>
<reference evidence="1 2" key="1">
    <citation type="submission" date="2016-12" db="EMBL/GenBank/DDBJ databases">
        <title>The draft genome sequence of Actinophytocola sp. 11-183.</title>
        <authorList>
            <person name="Wang W."/>
            <person name="Yuan L."/>
        </authorList>
    </citation>
    <scope>NUCLEOTIDE SEQUENCE [LARGE SCALE GENOMIC DNA]</scope>
    <source>
        <strain evidence="1 2">11-183</strain>
    </source>
</reference>
<dbReference type="InterPro" id="IPR012348">
    <property type="entry name" value="RNR-like"/>
</dbReference>
<dbReference type="GO" id="GO:0016491">
    <property type="term" value="F:oxidoreductase activity"/>
    <property type="evidence" value="ECO:0007669"/>
    <property type="project" value="InterPro"/>
</dbReference>
<comment type="caution">
    <text evidence="1">The sequence shown here is derived from an EMBL/GenBank/DDBJ whole genome shotgun (WGS) entry which is preliminary data.</text>
</comment>
<gene>
    <name evidence="1" type="ORF">BU204_09925</name>
</gene>
<dbReference type="RefSeq" id="WP_075125298.1">
    <property type="nucleotide sequence ID" value="NZ_MSIE01000014.1"/>
</dbReference>
<proteinExistence type="predicted"/>
<dbReference type="STRING" id="1912961.BU204_09925"/>
<evidence type="ECO:0000313" key="1">
    <source>
        <dbReference type="EMBL" id="OLF17793.1"/>
    </source>
</evidence>
<sequence length="314" mass="34466">MSTPTGPVALETSWDTAPSLLEGAVSTELTARRANLRYWLENVAQGTLAGRPDGYDPALAVPALMRSPGPLREAIAQEYAFRSVAEDKAARALSYLVASAPDTATMEFYATQLLDEARHAMVFRNHLLALGVTDFEAVAGADVRAVLDPLEEFGLAVMREDFVGGVVMMAIIIEGALAPAAELSERKWRPLDPVAAEIDRGAGIDEIRHLTVGASIAREHLLANPGDRPRVVSLIRAGMHMWTVLPVHEIVLRREVLFQQGLTEHADVVGDYEIWPGRRLVDTTPEERLATADRWSAEMKESRLRFIGLEEALR</sequence>
<protein>
    <submittedName>
        <fullName evidence="1">VlmB-like protein</fullName>
    </submittedName>
</protein>
<name>A0A1Q8CTW5_9PSEU</name>
<accession>A0A1Q8CTW5</accession>
<evidence type="ECO:0000313" key="2">
    <source>
        <dbReference type="Proteomes" id="UP000185596"/>
    </source>
</evidence>
<dbReference type="InterPro" id="IPR009078">
    <property type="entry name" value="Ferritin-like_SF"/>
</dbReference>
<keyword evidence="2" id="KW-1185">Reference proteome</keyword>
<dbReference type="SUPFAM" id="SSF47240">
    <property type="entry name" value="Ferritin-like"/>
    <property type="match status" value="1"/>
</dbReference>
<organism evidence="1 2">
    <name type="scientific">Actinophytocola xanthii</name>
    <dbReference type="NCBI Taxonomy" id="1912961"/>
    <lineage>
        <taxon>Bacteria</taxon>
        <taxon>Bacillati</taxon>
        <taxon>Actinomycetota</taxon>
        <taxon>Actinomycetes</taxon>
        <taxon>Pseudonocardiales</taxon>
        <taxon>Pseudonocardiaceae</taxon>
    </lineage>
</organism>